<reference evidence="3" key="1">
    <citation type="submission" date="2016-06" db="UniProtKB">
        <authorList>
            <consortium name="WormBaseParasite"/>
        </authorList>
    </citation>
    <scope>IDENTIFICATION</scope>
</reference>
<dbReference type="WBParaSite" id="GPUH_0001094501-mRNA-1">
    <property type="protein sequence ID" value="GPUH_0001094501-mRNA-1"/>
    <property type="gene ID" value="GPUH_0001094501"/>
</dbReference>
<dbReference type="EMBL" id="UYRT01078240">
    <property type="protein sequence ID" value="VDN18105.1"/>
    <property type="molecule type" value="Genomic_DNA"/>
</dbReference>
<proteinExistence type="predicted"/>
<evidence type="ECO:0000313" key="1">
    <source>
        <dbReference type="EMBL" id="VDN18105.1"/>
    </source>
</evidence>
<gene>
    <name evidence="1" type="ORF">GPUH_LOCUS10932</name>
</gene>
<dbReference type="AlphaFoldDB" id="A0A183DQE1"/>
<keyword evidence="2" id="KW-1185">Reference proteome</keyword>
<reference evidence="1 2" key="2">
    <citation type="submission" date="2018-11" db="EMBL/GenBank/DDBJ databases">
        <authorList>
            <consortium name="Pathogen Informatics"/>
        </authorList>
    </citation>
    <scope>NUCLEOTIDE SEQUENCE [LARGE SCALE GENOMIC DNA]</scope>
</reference>
<evidence type="ECO:0000313" key="3">
    <source>
        <dbReference type="WBParaSite" id="GPUH_0001094501-mRNA-1"/>
    </source>
</evidence>
<sequence>MGFSAKEHLERCLKERKNYSVAKAHCRLSSLYADFDPVLTDITELLFNVKWGRTAEAVTTLERIVRTHSSAHSWTVVYELFTKACTVATSTERALFMGISDESFEFVISGVTKRLGNDENSKTKLFLFCLHNADENKFAKLLSRAITFLTERANNDKNQVDGINKYHLYLAIVAAPALLKLNFTSITATRALGIVITVLHVAVAWTEHHDYWIGILSTFSREYVAEAELFLQNGFKIAAALLDKCIDTVLAWISEDNWAMDVDKLLSSSADTVTPSKRPRLKEKKGQLTSSHTNADEKYRNNLIAWMNRSVYGNGLLESGVALVEFREPDTLAMSNFDIFYS</sequence>
<name>A0A183DQE1_9BILA</name>
<evidence type="ECO:0000313" key="2">
    <source>
        <dbReference type="Proteomes" id="UP000271098"/>
    </source>
</evidence>
<dbReference type="Proteomes" id="UP000271098">
    <property type="component" value="Unassembled WGS sequence"/>
</dbReference>
<accession>A0A183DQE1</accession>
<organism evidence="3">
    <name type="scientific">Gongylonema pulchrum</name>
    <dbReference type="NCBI Taxonomy" id="637853"/>
    <lineage>
        <taxon>Eukaryota</taxon>
        <taxon>Metazoa</taxon>
        <taxon>Ecdysozoa</taxon>
        <taxon>Nematoda</taxon>
        <taxon>Chromadorea</taxon>
        <taxon>Rhabditida</taxon>
        <taxon>Spirurina</taxon>
        <taxon>Spiruromorpha</taxon>
        <taxon>Spiruroidea</taxon>
        <taxon>Gongylonematidae</taxon>
        <taxon>Gongylonema</taxon>
    </lineage>
</organism>
<dbReference type="OrthoDB" id="5796844at2759"/>
<protein>
    <submittedName>
        <fullName evidence="3">Tetratricopeptide repeat (TPR)-like superfamily protein</fullName>
    </submittedName>
</protein>